<proteinExistence type="predicted"/>
<feature type="transmembrane region" description="Helical" evidence="5">
    <location>
        <begin position="161"/>
        <end position="186"/>
    </location>
</feature>
<comment type="subcellular location">
    <subcellularLocation>
        <location evidence="1">Membrane</location>
        <topology evidence="1">Multi-pass membrane protein</topology>
    </subcellularLocation>
</comment>
<organism evidence="6 7">
    <name type="scientific">Mesorhabditis spiculigera</name>
    <dbReference type="NCBI Taxonomy" id="96644"/>
    <lineage>
        <taxon>Eukaryota</taxon>
        <taxon>Metazoa</taxon>
        <taxon>Ecdysozoa</taxon>
        <taxon>Nematoda</taxon>
        <taxon>Chromadorea</taxon>
        <taxon>Rhabditida</taxon>
        <taxon>Rhabditina</taxon>
        <taxon>Rhabditomorpha</taxon>
        <taxon>Rhabditoidea</taxon>
        <taxon>Rhabditidae</taxon>
        <taxon>Mesorhabditinae</taxon>
        <taxon>Mesorhabditis</taxon>
    </lineage>
</organism>
<comment type="caution">
    <text evidence="6">The sequence shown here is derived from an EMBL/GenBank/DDBJ whole genome shotgun (WGS) entry which is preliminary data.</text>
</comment>
<evidence type="ECO:0000256" key="3">
    <source>
        <dbReference type="ARBA" id="ARBA00023170"/>
    </source>
</evidence>
<evidence type="ECO:0000256" key="2">
    <source>
        <dbReference type="ARBA" id="ARBA00023040"/>
    </source>
</evidence>
<accession>A0AA36G094</accession>
<keyword evidence="5" id="KW-1133">Transmembrane helix</keyword>
<feature type="transmembrane region" description="Helical" evidence="5">
    <location>
        <begin position="12"/>
        <end position="34"/>
    </location>
</feature>
<feature type="transmembrane region" description="Helical" evidence="5">
    <location>
        <begin position="76"/>
        <end position="96"/>
    </location>
</feature>
<dbReference type="PANTHER" id="PTHR24238:SF76">
    <property type="entry name" value="G_PROTEIN_RECEP_F1_2 DOMAIN-CONTAINING PROTEIN"/>
    <property type="match status" value="1"/>
</dbReference>
<sequence>MEDDSSGHNYSSGFFSASSSSIIIMEVVGFRFLFSSSVADILLLVNYSLWPGITILCKSEIIAPWMRHWFQMYMDWVWFSMCYHYMIVAWSRFAAIRSPLTFRAQPRVFSYGLCGACYVLSLIQVLCTHFQPWYVTFYYEPAAYGMLSEDFEKYMRDGQSLMFLTFHTLMVIIPFYFYVRAIYLLLQHRQNSMGGQSVLDSSVESRLIIPCICNTVVFIVGQVVITMGTGEGKWATYMVLLLFSANSAVNPVLLLAFSATIRRRMLAQLGAEGLEKLRKYTPAPLLRDFPYPQTIPRSMVDLRRADAEITTNNQESDSGQRSPHSF</sequence>
<feature type="transmembrane region" description="Helical" evidence="5">
    <location>
        <begin position="207"/>
        <end position="228"/>
    </location>
</feature>
<dbReference type="EMBL" id="CATQJA010002621">
    <property type="protein sequence ID" value="CAJ0573614.1"/>
    <property type="molecule type" value="Genomic_DNA"/>
</dbReference>
<feature type="non-terminal residue" evidence="6">
    <location>
        <position position="1"/>
    </location>
</feature>
<dbReference type="GO" id="GO:0008188">
    <property type="term" value="F:neuropeptide receptor activity"/>
    <property type="evidence" value="ECO:0007669"/>
    <property type="project" value="TreeGrafter"/>
</dbReference>
<evidence type="ECO:0000256" key="4">
    <source>
        <dbReference type="ARBA" id="ARBA00023224"/>
    </source>
</evidence>
<keyword evidence="5" id="KW-0472">Membrane</keyword>
<dbReference type="Proteomes" id="UP001177023">
    <property type="component" value="Unassembled WGS sequence"/>
</dbReference>
<reference evidence="6" key="1">
    <citation type="submission" date="2023-06" db="EMBL/GenBank/DDBJ databases">
        <authorList>
            <person name="Delattre M."/>
        </authorList>
    </citation>
    <scope>NUCLEOTIDE SEQUENCE</scope>
    <source>
        <strain evidence="6">AF72</strain>
    </source>
</reference>
<keyword evidence="2" id="KW-0297">G-protein coupled receptor</keyword>
<evidence type="ECO:0000256" key="5">
    <source>
        <dbReference type="SAM" id="Phobius"/>
    </source>
</evidence>
<evidence type="ECO:0000313" key="6">
    <source>
        <dbReference type="EMBL" id="CAJ0573614.1"/>
    </source>
</evidence>
<dbReference type="GO" id="GO:0005886">
    <property type="term" value="C:plasma membrane"/>
    <property type="evidence" value="ECO:0007669"/>
    <property type="project" value="TreeGrafter"/>
</dbReference>
<evidence type="ECO:0000313" key="7">
    <source>
        <dbReference type="Proteomes" id="UP001177023"/>
    </source>
</evidence>
<keyword evidence="4" id="KW-0807">Transducer</keyword>
<dbReference type="AlphaFoldDB" id="A0AA36G094"/>
<name>A0AA36G094_9BILA</name>
<evidence type="ECO:0000256" key="1">
    <source>
        <dbReference type="ARBA" id="ARBA00004141"/>
    </source>
</evidence>
<dbReference type="Gene3D" id="1.20.1070.10">
    <property type="entry name" value="Rhodopsin 7-helix transmembrane proteins"/>
    <property type="match status" value="1"/>
</dbReference>
<keyword evidence="5" id="KW-0812">Transmembrane</keyword>
<gene>
    <name evidence="6" type="ORF">MSPICULIGERA_LOCUS11967</name>
</gene>
<feature type="transmembrane region" description="Helical" evidence="5">
    <location>
        <begin position="108"/>
        <end position="131"/>
    </location>
</feature>
<dbReference type="PANTHER" id="PTHR24238">
    <property type="entry name" value="G-PROTEIN COUPLED RECEPTOR"/>
    <property type="match status" value="1"/>
</dbReference>
<dbReference type="SUPFAM" id="SSF81321">
    <property type="entry name" value="Family A G protein-coupled receptor-like"/>
    <property type="match status" value="1"/>
</dbReference>
<keyword evidence="3" id="KW-0675">Receptor</keyword>
<feature type="transmembrane region" description="Helical" evidence="5">
    <location>
        <begin position="234"/>
        <end position="257"/>
    </location>
</feature>
<protein>
    <submittedName>
        <fullName evidence="6">Uncharacterized protein</fullName>
    </submittedName>
</protein>
<keyword evidence="7" id="KW-1185">Reference proteome</keyword>
<feature type="transmembrane region" description="Helical" evidence="5">
    <location>
        <begin position="41"/>
        <end position="64"/>
    </location>
</feature>